<feature type="transmembrane region" description="Helical" evidence="7">
    <location>
        <begin position="337"/>
        <end position="363"/>
    </location>
</feature>
<evidence type="ECO:0000313" key="9">
    <source>
        <dbReference type="EMBL" id="MCM6777113.1"/>
    </source>
</evidence>
<dbReference type="EMBL" id="JAMRXG010000013">
    <property type="protein sequence ID" value="MCM6777113.1"/>
    <property type="molecule type" value="Genomic_DNA"/>
</dbReference>
<feature type="transmembrane region" description="Helical" evidence="7">
    <location>
        <begin position="394"/>
        <end position="412"/>
    </location>
</feature>
<dbReference type="InterPro" id="IPR050545">
    <property type="entry name" value="Mycobact_MmpL"/>
</dbReference>
<dbReference type="SUPFAM" id="SSF82866">
    <property type="entry name" value="Multidrug efflux transporter AcrB transmembrane domain"/>
    <property type="match status" value="2"/>
</dbReference>
<feature type="transmembrane region" description="Helical" evidence="7">
    <location>
        <begin position="546"/>
        <end position="565"/>
    </location>
</feature>
<sequence length="761" mass="81484">MPRTDGSRGVLPRLAVFMARHRRRVFAGWLIAVVAGLIGLPHLLGSLLAPPIEVTGSESRLVSRMLADGLPTLGDEPMIAVLHSDARKASDPSFRKAIDAGMDALADERAVSGVLLLPVAGDPGREISLPETFEPLRPLFHDEHTAYVYVGTTGEDRARQELAPALQEAADRAARRASGGEVRAYLVGISAFGELVQEVEIRDLMRIELVALPLAVAVLWWGLRRPVAAMVPVVVAVASVITTLGLFAASTRIFTIDGMLLVGVNALGLGIGIDYALFVMNRFREELVGGAEPLRAIATASATAGRTVLYSALILMSAYVTLFLVRWHVFLQVAIGCMAVVVVVAIASLTLLPALLCALGPALEWRGPGRSRPVADDESRRLTRWAEHLMRQPWPYAIAVTALLLCAALPTGSMRTGIDLERGALAGTAYHTGFTIGERDVPGTTGSVFVALEQPEGQPLPDTRVLADALRADPAVAAVTSIDNGDRLTALLVLSRHAIDTPEVGDLVWRIRDRIVPAAAPPGVAVLVGGPGAHVADILAETAAKLWWVIGCVLALLFVLLVAVLRSLVLPLKAILMSLLATGASYGLTVLVFQRDGHPIWPQVPLIAFVMLFGLSTDYELFLVRRIQEEYLRTGDNRRSVVIGLRSTARPISLAAAILAVGYGSLLVSSINGLREFGFAVAVALIIDATLIRLVLVPALMQIMGRWNWWLPGGRPGRPPNGRTRPGTESCEPPPGSPGARRARRHVPVPPNTDDPVRVPR</sequence>
<evidence type="ECO:0000256" key="3">
    <source>
        <dbReference type="ARBA" id="ARBA00022692"/>
    </source>
</evidence>
<dbReference type="PANTHER" id="PTHR33406">
    <property type="entry name" value="MEMBRANE PROTEIN MJ1562-RELATED"/>
    <property type="match status" value="1"/>
</dbReference>
<evidence type="ECO:0000256" key="7">
    <source>
        <dbReference type="SAM" id="Phobius"/>
    </source>
</evidence>
<feature type="transmembrane region" description="Helical" evidence="7">
    <location>
        <begin position="677"/>
        <end position="696"/>
    </location>
</feature>
<feature type="transmembrane region" description="Helical" evidence="7">
    <location>
        <begin position="308"/>
        <end position="325"/>
    </location>
</feature>
<feature type="transmembrane region" description="Helical" evidence="7">
    <location>
        <begin position="26"/>
        <end position="49"/>
    </location>
</feature>
<organism evidence="9 10">
    <name type="scientific">Nocardia pulmonis</name>
    <dbReference type="NCBI Taxonomy" id="2951408"/>
    <lineage>
        <taxon>Bacteria</taxon>
        <taxon>Bacillati</taxon>
        <taxon>Actinomycetota</taxon>
        <taxon>Actinomycetes</taxon>
        <taxon>Mycobacteriales</taxon>
        <taxon>Nocardiaceae</taxon>
        <taxon>Nocardia</taxon>
    </lineage>
</organism>
<evidence type="ECO:0000259" key="8">
    <source>
        <dbReference type="Pfam" id="PF03176"/>
    </source>
</evidence>
<name>A0A9X2IZ44_9NOCA</name>
<gene>
    <name evidence="9" type="ORF">NDR86_26855</name>
</gene>
<feature type="transmembrane region" description="Helical" evidence="7">
    <location>
        <begin position="515"/>
        <end position="534"/>
    </location>
</feature>
<keyword evidence="10" id="KW-1185">Reference proteome</keyword>
<keyword evidence="2" id="KW-1003">Cell membrane</keyword>
<feature type="transmembrane region" description="Helical" evidence="7">
    <location>
        <begin position="229"/>
        <end position="248"/>
    </location>
</feature>
<evidence type="ECO:0000256" key="5">
    <source>
        <dbReference type="ARBA" id="ARBA00023136"/>
    </source>
</evidence>
<dbReference type="Gene3D" id="1.20.1640.10">
    <property type="entry name" value="Multidrug efflux transporter AcrB transmembrane domain"/>
    <property type="match status" value="2"/>
</dbReference>
<dbReference type="PANTHER" id="PTHR33406:SF13">
    <property type="entry name" value="MEMBRANE PROTEIN YDFJ"/>
    <property type="match status" value="1"/>
</dbReference>
<feature type="domain" description="Membrane transport protein MMPL" evidence="8">
    <location>
        <begin position="72"/>
        <end position="394"/>
    </location>
</feature>
<feature type="domain" description="Membrane transport protein MMPL" evidence="8">
    <location>
        <begin position="467"/>
        <end position="711"/>
    </location>
</feature>
<feature type="region of interest" description="Disordered" evidence="6">
    <location>
        <begin position="717"/>
        <end position="761"/>
    </location>
</feature>
<dbReference type="Proteomes" id="UP001139157">
    <property type="component" value="Unassembled WGS sequence"/>
</dbReference>
<comment type="subcellular location">
    <subcellularLocation>
        <location evidence="1">Cell membrane</location>
        <topology evidence="1">Multi-pass membrane protein</topology>
    </subcellularLocation>
</comment>
<dbReference type="AlphaFoldDB" id="A0A9X2IZ44"/>
<evidence type="ECO:0000256" key="6">
    <source>
        <dbReference type="SAM" id="MobiDB-lite"/>
    </source>
</evidence>
<accession>A0A9X2IZ44</accession>
<feature type="transmembrane region" description="Helical" evidence="7">
    <location>
        <begin position="652"/>
        <end position="671"/>
    </location>
</feature>
<evidence type="ECO:0000256" key="1">
    <source>
        <dbReference type="ARBA" id="ARBA00004651"/>
    </source>
</evidence>
<evidence type="ECO:0000313" key="10">
    <source>
        <dbReference type="Proteomes" id="UP001139157"/>
    </source>
</evidence>
<keyword evidence="4 7" id="KW-1133">Transmembrane helix</keyword>
<dbReference type="RefSeq" id="WP_251915883.1">
    <property type="nucleotide sequence ID" value="NZ_JAMRXG010000013.1"/>
</dbReference>
<evidence type="ECO:0000256" key="2">
    <source>
        <dbReference type="ARBA" id="ARBA00022475"/>
    </source>
</evidence>
<evidence type="ECO:0000256" key="4">
    <source>
        <dbReference type="ARBA" id="ARBA00022989"/>
    </source>
</evidence>
<dbReference type="InterPro" id="IPR004869">
    <property type="entry name" value="MMPL_dom"/>
</dbReference>
<dbReference type="Pfam" id="PF03176">
    <property type="entry name" value="MMPL"/>
    <property type="match status" value="2"/>
</dbReference>
<keyword evidence="3 7" id="KW-0812">Transmembrane</keyword>
<protein>
    <submittedName>
        <fullName evidence="9">MMPL family transporter</fullName>
    </submittedName>
</protein>
<reference evidence="9" key="1">
    <citation type="submission" date="2022-06" db="EMBL/GenBank/DDBJ databases">
        <title>Novel species in genus nocardia.</title>
        <authorList>
            <person name="Li F."/>
        </authorList>
    </citation>
    <scope>NUCLEOTIDE SEQUENCE</scope>
    <source>
        <strain evidence="9">CDC141</strain>
    </source>
</reference>
<dbReference type="GO" id="GO:0005886">
    <property type="term" value="C:plasma membrane"/>
    <property type="evidence" value="ECO:0007669"/>
    <property type="project" value="UniProtKB-SubCell"/>
</dbReference>
<feature type="transmembrane region" description="Helical" evidence="7">
    <location>
        <begin position="260"/>
        <end position="278"/>
    </location>
</feature>
<feature type="transmembrane region" description="Helical" evidence="7">
    <location>
        <begin position="574"/>
        <end position="594"/>
    </location>
</feature>
<keyword evidence="5 7" id="KW-0472">Membrane</keyword>
<comment type="caution">
    <text evidence="9">The sequence shown here is derived from an EMBL/GenBank/DDBJ whole genome shotgun (WGS) entry which is preliminary data.</text>
</comment>
<feature type="transmembrane region" description="Helical" evidence="7">
    <location>
        <begin position="600"/>
        <end position="623"/>
    </location>
</feature>
<proteinExistence type="predicted"/>